<sequence length="169" mass="17266">MKYFIASTVLSAATILSATSVFAQTATDNMAVSMTVAAECTIAAEALPFGTVGIVDADIDVDTSVTVQCTAGSDYVISFGDGLGATATTAARELTNTTTADFATYSLYQDDLRTVVWGSEAGVDTPAASVATGVDEIIPVYGRVDGGQNVPTGTYEDTVVATITYGTSL</sequence>
<reference evidence="3 4" key="1">
    <citation type="submission" date="2018-05" db="EMBL/GenBank/DDBJ databases">
        <title>Genomic Encyclopedia of Type Strains, Phase IV (KMG-IV): sequencing the most valuable type-strain genomes for metagenomic binning, comparative biology and taxonomic classification.</title>
        <authorList>
            <person name="Goeker M."/>
        </authorList>
    </citation>
    <scope>NUCLEOTIDE SEQUENCE [LARGE SCALE GENOMIC DNA]</scope>
    <source>
        <strain evidence="3 4">DSM 16791</strain>
    </source>
</reference>
<keyword evidence="3" id="KW-0167">Capsid protein</keyword>
<dbReference type="Pfam" id="PF05229">
    <property type="entry name" value="SCPU"/>
    <property type="match status" value="1"/>
</dbReference>
<feature type="chain" id="PRO_5016275740" evidence="1">
    <location>
        <begin position="24"/>
        <end position="169"/>
    </location>
</feature>
<evidence type="ECO:0000259" key="2">
    <source>
        <dbReference type="Pfam" id="PF05229"/>
    </source>
</evidence>
<accession>A0A317PUP0</accession>
<dbReference type="Proteomes" id="UP000246352">
    <property type="component" value="Unassembled WGS sequence"/>
</dbReference>
<proteinExistence type="predicted"/>
<keyword evidence="3" id="KW-0946">Virion</keyword>
<dbReference type="RefSeq" id="WP_158284861.1">
    <property type="nucleotide sequence ID" value="NZ_QGTR01000001.1"/>
</dbReference>
<feature type="signal peptide" evidence="1">
    <location>
        <begin position="1"/>
        <end position="23"/>
    </location>
</feature>
<name>A0A317PUP0_9HYPH</name>
<feature type="domain" description="Spore coat protein U/FanG" evidence="2">
    <location>
        <begin position="27"/>
        <end position="162"/>
    </location>
</feature>
<dbReference type="InterPro" id="IPR007893">
    <property type="entry name" value="Spore_coat_U/FanG"/>
</dbReference>
<dbReference type="EMBL" id="QGTR01000001">
    <property type="protein sequence ID" value="PWW04404.1"/>
    <property type="molecule type" value="Genomic_DNA"/>
</dbReference>
<keyword evidence="4" id="KW-1185">Reference proteome</keyword>
<keyword evidence="1" id="KW-0732">Signal</keyword>
<dbReference type="PANTHER" id="PTHR37089">
    <property type="entry name" value="PROTEIN U-RELATED"/>
    <property type="match status" value="1"/>
</dbReference>
<dbReference type="SMART" id="SM00972">
    <property type="entry name" value="SCPU"/>
    <property type="match status" value="1"/>
</dbReference>
<organism evidence="3 4">
    <name type="scientific">Hoeflea marina</name>
    <dbReference type="NCBI Taxonomy" id="274592"/>
    <lineage>
        <taxon>Bacteria</taxon>
        <taxon>Pseudomonadati</taxon>
        <taxon>Pseudomonadota</taxon>
        <taxon>Alphaproteobacteria</taxon>
        <taxon>Hyphomicrobiales</taxon>
        <taxon>Rhizobiaceae</taxon>
        <taxon>Hoeflea</taxon>
    </lineage>
</organism>
<comment type="caution">
    <text evidence="3">The sequence shown here is derived from an EMBL/GenBank/DDBJ whole genome shotgun (WGS) entry which is preliminary data.</text>
</comment>
<evidence type="ECO:0000256" key="1">
    <source>
        <dbReference type="SAM" id="SignalP"/>
    </source>
</evidence>
<gene>
    <name evidence="3" type="ORF">DFR52_1011102</name>
</gene>
<dbReference type="OrthoDB" id="7478692at2"/>
<evidence type="ECO:0000313" key="3">
    <source>
        <dbReference type="EMBL" id="PWW04404.1"/>
    </source>
</evidence>
<evidence type="ECO:0000313" key="4">
    <source>
        <dbReference type="Proteomes" id="UP000246352"/>
    </source>
</evidence>
<protein>
    <submittedName>
        <fullName evidence="3">Spore coat protein U-like protein</fullName>
    </submittedName>
</protein>
<dbReference type="AlphaFoldDB" id="A0A317PUP0"/>
<dbReference type="InterPro" id="IPR053167">
    <property type="entry name" value="Spore_coat_component"/>
</dbReference>